<dbReference type="AlphaFoldDB" id="A0A0R3RTU1"/>
<feature type="compositionally biased region" description="Basic and acidic residues" evidence="1">
    <location>
        <begin position="362"/>
        <end position="380"/>
    </location>
</feature>
<evidence type="ECO:0000256" key="1">
    <source>
        <dbReference type="SAM" id="MobiDB-lite"/>
    </source>
</evidence>
<organism evidence="2 3">
    <name type="scientific">Elaeophora elaphi</name>
    <dbReference type="NCBI Taxonomy" id="1147741"/>
    <lineage>
        <taxon>Eukaryota</taxon>
        <taxon>Metazoa</taxon>
        <taxon>Ecdysozoa</taxon>
        <taxon>Nematoda</taxon>
        <taxon>Chromadorea</taxon>
        <taxon>Rhabditida</taxon>
        <taxon>Spirurina</taxon>
        <taxon>Spiruromorpha</taxon>
        <taxon>Filarioidea</taxon>
        <taxon>Onchocercidae</taxon>
        <taxon>Elaeophora</taxon>
    </lineage>
</organism>
<feature type="compositionally biased region" description="Acidic residues" evidence="1">
    <location>
        <begin position="423"/>
        <end position="434"/>
    </location>
</feature>
<evidence type="ECO:0000313" key="3">
    <source>
        <dbReference type="WBParaSite" id="EEL_0000541301-mRNA-1"/>
    </source>
</evidence>
<evidence type="ECO:0000313" key="2">
    <source>
        <dbReference type="Proteomes" id="UP000050640"/>
    </source>
</evidence>
<proteinExistence type="predicted"/>
<protein>
    <submittedName>
        <fullName evidence="3">CPG4 domain-containing protein</fullName>
    </submittedName>
</protein>
<accession>A0A0R3RTU1</accession>
<feature type="compositionally biased region" description="Basic and acidic residues" evidence="1">
    <location>
        <begin position="336"/>
        <end position="349"/>
    </location>
</feature>
<reference evidence="3" key="1">
    <citation type="submission" date="2017-02" db="UniProtKB">
        <authorList>
            <consortium name="WormBaseParasite"/>
        </authorList>
    </citation>
    <scope>IDENTIFICATION</scope>
</reference>
<name>A0A0R3RTU1_9BILA</name>
<feature type="compositionally biased region" description="Acidic residues" evidence="1">
    <location>
        <begin position="381"/>
        <end position="400"/>
    </location>
</feature>
<dbReference type="Proteomes" id="UP000050640">
    <property type="component" value="Unplaced"/>
</dbReference>
<dbReference type="WBParaSite" id="EEL_0000541301-mRNA-1">
    <property type="protein sequence ID" value="EEL_0000541301-mRNA-1"/>
    <property type="gene ID" value="EEL_0000541301"/>
</dbReference>
<keyword evidence="2" id="KW-1185">Reference proteome</keyword>
<dbReference type="STRING" id="1147741.A0A0R3RTU1"/>
<sequence>MSNFTTSFLAQIPPQPIATTGSTCLNDCLKQGSLVFAASNLRNFRKIILHVEEFCDTREQLMKCAQSCTDEEREELAKMTSLSAYICKDKIEEFRLVKECMESQEDIDGVNKCSTECGHPSDATIQLDSSPAASVNPFAFIDSITQDIGFKQVVEANDQLQADAFNSSSTTQQLTKIYLESLPQQCTYIINPTNYNMTFAQKEANDELSTVMPETSEIEGNTMRPSSITDEEGMKQMTPEVFNTNSDAVITRILEAELTTQSNEASRDDDVMTTEIEKEATMMTARSETEDESDVFMRSSSVSDEAASATENGDNASMKSETSVQIHIQSIPSHETTGHEEEEGKKDESVVSSSVAFTSTDDQSRVEEDVEKGTNHGPEKEELEEEQEQEEERKEEEEKDESVMLSSKKDEATMITGQKSNENDEERENSDEMENLQHSSTPAAAQEMTERTIVIVNDDKDHEIDTNTITIQPNAVEQQQKDATKQGIRERIALSLLLILPLISLHFSNQ</sequence>
<feature type="compositionally biased region" description="Polar residues" evidence="1">
    <location>
        <begin position="298"/>
        <end position="332"/>
    </location>
</feature>
<feature type="region of interest" description="Disordered" evidence="1">
    <location>
        <begin position="281"/>
        <end position="446"/>
    </location>
</feature>